<dbReference type="Gene3D" id="3.20.20.70">
    <property type="entry name" value="Aldolase class I"/>
    <property type="match status" value="1"/>
</dbReference>
<protein>
    <submittedName>
        <fullName evidence="5">3-keto-5-aminohexanoate cleavage protein</fullName>
    </submittedName>
</protein>
<dbReference type="EMBL" id="JBEYBF010000001">
    <property type="protein sequence ID" value="MEU1950722.1"/>
    <property type="molecule type" value="Genomic_DNA"/>
</dbReference>
<dbReference type="InterPro" id="IPR008567">
    <property type="entry name" value="BKACE"/>
</dbReference>
<dbReference type="InterPro" id="IPR013785">
    <property type="entry name" value="Aldolase_TIM"/>
</dbReference>
<comment type="cofactor">
    <cofactor evidence="1">
        <name>Zn(2+)</name>
        <dbReference type="ChEBI" id="CHEBI:29105"/>
    </cofactor>
</comment>
<evidence type="ECO:0000256" key="1">
    <source>
        <dbReference type="ARBA" id="ARBA00001947"/>
    </source>
</evidence>
<keyword evidence="6" id="KW-1185">Reference proteome</keyword>
<keyword evidence="3" id="KW-0479">Metal-binding</keyword>
<organism evidence="5 6">
    <name type="scientific">Nocardia rhamnosiphila</name>
    <dbReference type="NCBI Taxonomy" id="426716"/>
    <lineage>
        <taxon>Bacteria</taxon>
        <taxon>Bacillati</taxon>
        <taxon>Actinomycetota</taxon>
        <taxon>Actinomycetes</taxon>
        <taxon>Mycobacteriales</taxon>
        <taxon>Nocardiaceae</taxon>
        <taxon>Nocardia</taxon>
    </lineage>
</organism>
<dbReference type="PANTHER" id="PTHR37418">
    <property type="entry name" value="3-KETO-5-AMINOHEXANOATE CLEAVAGE ENZYME-RELATED"/>
    <property type="match status" value="1"/>
</dbReference>
<evidence type="ECO:0000313" key="6">
    <source>
        <dbReference type="Proteomes" id="UP001550628"/>
    </source>
</evidence>
<dbReference type="Pfam" id="PF05853">
    <property type="entry name" value="BKACE"/>
    <property type="match status" value="1"/>
</dbReference>
<evidence type="ECO:0000313" key="5">
    <source>
        <dbReference type="EMBL" id="MEU1950722.1"/>
    </source>
</evidence>
<dbReference type="Proteomes" id="UP001550628">
    <property type="component" value="Unassembled WGS sequence"/>
</dbReference>
<keyword evidence="4" id="KW-0862">Zinc</keyword>
<gene>
    <name evidence="5" type="ORF">ABZ510_02585</name>
</gene>
<dbReference type="PANTHER" id="PTHR37418:SF2">
    <property type="entry name" value="3-KETO-5-AMINOHEXANOATE CLEAVAGE ENZYME"/>
    <property type="match status" value="1"/>
</dbReference>
<evidence type="ECO:0000256" key="3">
    <source>
        <dbReference type="ARBA" id="ARBA00022723"/>
    </source>
</evidence>
<reference evidence="5 6" key="1">
    <citation type="submission" date="2024-06" db="EMBL/GenBank/DDBJ databases">
        <title>The Natural Products Discovery Center: Release of the First 8490 Sequenced Strains for Exploring Actinobacteria Biosynthetic Diversity.</title>
        <authorList>
            <person name="Kalkreuter E."/>
            <person name="Kautsar S.A."/>
            <person name="Yang D."/>
            <person name="Bader C.D."/>
            <person name="Teijaro C.N."/>
            <person name="Fluegel L."/>
            <person name="Davis C.M."/>
            <person name="Simpson J.R."/>
            <person name="Lauterbach L."/>
            <person name="Steele A.D."/>
            <person name="Gui C."/>
            <person name="Meng S."/>
            <person name="Li G."/>
            <person name="Viehrig K."/>
            <person name="Ye F."/>
            <person name="Su P."/>
            <person name="Kiefer A.F."/>
            <person name="Nichols A."/>
            <person name="Cepeda A.J."/>
            <person name="Yan W."/>
            <person name="Fan B."/>
            <person name="Jiang Y."/>
            <person name="Adhikari A."/>
            <person name="Zheng C.-J."/>
            <person name="Schuster L."/>
            <person name="Cowan T.M."/>
            <person name="Smanski M.J."/>
            <person name="Chevrette M.G."/>
            <person name="De Carvalho L.P.S."/>
            <person name="Shen B."/>
        </authorList>
    </citation>
    <scope>NUCLEOTIDE SEQUENCE [LARGE SCALE GENOMIC DNA]</scope>
    <source>
        <strain evidence="5 6">NPDC019708</strain>
    </source>
</reference>
<sequence>MTTLRDKVIVTVAPTGGFLTKADHPCVPTQPEEIAADVARCHSAGASMAALHARRPDDEATCDAAIYRRINDLVRERCDIVVNNSTGGGVNGDMVRSREDGTRVVDWSARLDGLGGGADTCTLDAITAYVSSPFGEILMDTPPSRAAELAAAMRARGIKPEWEAFGPSHLLQEISTLTVGTPGPHLVNMVLGLDRTFQNALPYTPAILQQMVDVLPADSVFSVSVSGSEQMRGLTHALLLGGHVRVGIEDNPCLVPGEPTENVRFVEHIVGIVERLGLTPASPDEARLILGLKGPSDEH</sequence>
<dbReference type="RefSeq" id="WP_356954286.1">
    <property type="nucleotide sequence ID" value="NZ_JBEYBD010000002.1"/>
</dbReference>
<keyword evidence="2" id="KW-0808">Transferase</keyword>
<evidence type="ECO:0000256" key="2">
    <source>
        <dbReference type="ARBA" id="ARBA00022679"/>
    </source>
</evidence>
<comment type="caution">
    <text evidence="5">The sequence shown here is derived from an EMBL/GenBank/DDBJ whole genome shotgun (WGS) entry which is preliminary data.</text>
</comment>
<name>A0ABV2WIL1_9NOCA</name>
<accession>A0ABV2WIL1</accession>
<evidence type="ECO:0000256" key="4">
    <source>
        <dbReference type="ARBA" id="ARBA00022833"/>
    </source>
</evidence>
<proteinExistence type="predicted"/>